<protein>
    <submittedName>
        <fullName evidence="1">Uncharacterized protein</fullName>
    </submittedName>
</protein>
<name>A0A2N3QN61_9BIFI</name>
<reference evidence="1 2" key="1">
    <citation type="submission" date="2017-10" db="EMBL/GenBank/DDBJ databases">
        <title>Bifidobacterium genomics.</title>
        <authorList>
            <person name="Lugli G.A."/>
            <person name="Milani C."/>
            <person name="Mancabelli L."/>
        </authorList>
    </citation>
    <scope>NUCLEOTIDE SEQUENCE [LARGE SCALE GENOMIC DNA]</scope>
    <source>
        <strain evidence="1 2">1747B</strain>
    </source>
</reference>
<proteinExistence type="predicted"/>
<gene>
    <name evidence="1" type="ORF">CQR45_1798</name>
</gene>
<accession>A0A2N3QN61</accession>
<dbReference type="RefSeq" id="WP_101431177.1">
    <property type="nucleotide sequence ID" value="NZ_PCHA01000038.1"/>
</dbReference>
<comment type="caution">
    <text evidence="1">The sequence shown here is derived from an EMBL/GenBank/DDBJ whole genome shotgun (WGS) entry which is preliminary data.</text>
</comment>
<dbReference type="Proteomes" id="UP000233722">
    <property type="component" value="Unassembled WGS sequence"/>
</dbReference>
<evidence type="ECO:0000313" key="2">
    <source>
        <dbReference type="Proteomes" id="UP000233722"/>
    </source>
</evidence>
<organism evidence="1 2">
    <name type="scientific">Bifidobacterium pseudolongum subsp. globosum</name>
    <dbReference type="NCBI Taxonomy" id="1690"/>
    <lineage>
        <taxon>Bacteria</taxon>
        <taxon>Bacillati</taxon>
        <taxon>Actinomycetota</taxon>
        <taxon>Actinomycetes</taxon>
        <taxon>Bifidobacteriales</taxon>
        <taxon>Bifidobacteriaceae</taxon>
        <taxon>Bifidobacterium</taxon>
    </lineage>
</organism>
<evidence type="ECO:0000313" key="1">
    <source>
        <dbReference type="EMBL" id="PKU93128.1"/>
    </source>
</evidence>
<sequence length="92" mass="10653">MTNLDHTTRSLYQTAMRILNQQPQWVNPDMSADFTDHTITIAQGHTQYKIQFDETHGLLIAHTTHNNTTQHKPIATEQDSETLFEDIYQQLA</sequence>
<dbReference type="EMBL" id="PCHA01000038">
    <property type="protein sequence ID" value="PKU93128.1"/>
    <property type="molecule type" value="Genomic_DNA"/>
</dbReference>
<dbReference type="AlphaFoldDB" id="A0A2N3QN61"/>